<feature type="non-terminal residue" evidence="1">
    <location>
        <position position="1"/>
    </location>
</feature>
<dbReference type="Proteomes" id="UP000031515">
    <property type="component" value="Unassembled WGS sequence"/>
</dbReference>
<protein>
    <submittedName>
        <fullName evidence="1">Uncharacterized protein</fullName>
    </submittedName>
</protein>
<sequence>VDAPVGDEVGFLSEALPTLRADKRGVLGVTPGLGTQLGFAGGAVPLLSPSQGLVAGGVDALVGQQVGLLAEALATLGAGERPLARVDAAVGDEVGALAEALPAVPAAIGLLPGVDPLVGDQALLLPEALPALGA</sequence>
<proteinExistence type="predicted"/>
<accession>A0A093BH03</accession>
<dbReference type="PANTHER" id="PTHR33426">
    <property type="entry name" value="C2H2-TYPE DOMAIN-CONTAINING PROTEIN"/>
    <property type="match status" value="1"/>
</dbReference>
<evidence type="ECO:0000313" key="2">
    <source>
        <dbReference type="Proteomes" id="UP000031515"/>
    </source>
</evidence>
<reference evidence="1 2" key="1">
    <citation type="submission" date="2013-08" db="EMBL/GenBank/DDBJ databases">
        <title>Genome evolution of avian class.</title>
        <authorList>
            <person name="Zhang G."/>
            <person name="Li C."/>
        </authorList>
    </citation>
    <scope>NUCLEOTIDE SEQUENCE [LARGE SCALE GENOMIC DNA]</scope>
    <source>
        <strain evidence="1">M959</strain>
    </source>
</reference>
<organism evidence="1 2">
    <name type="scientific">Chaetura pelagica</name>
    <name type="common">Chimney swift</name>
    <name type="synonym">Hirundo pelagica</name>
    <dbReference type="NCBI Taxonomy" id="8897"/>
    <lineage>
        <taxon>Eukaryota</taxon>
        <taxon>Metazoa</taxon>
        <taxon>Chordata</taxon>
        <taxon>Craniata</taxon>
        <taxon>Vertebrata</taxon>
        <taxon>Euteleostomi</taxon>
        <taxon>Archelosauria</taxon>
        <taxon>Archosauria</taxon>
        <taxon>Dinosauria</taxon>
        <taxon>Saurischia</taxon>
        <taxon>Theropoda</taxon>
        <taxon>Coelurosauria</taxon>
        <taxon>Aves</taxon>
        <taxon>Neognathae</taxon>
        <taxon>Neoaves</taxon>
        <taxon>Strisores</taxon>
        <taxon>Apodiformes</taxon>
        <taxon>Apodidae</taxon>
        <taxon>Apodinae</taxon>
        <taxon>Chaetura</taxon>
    </lineage>
</organism>
<feature type="non-terminal residue" evidence="1">
    <location>
        <position position="134"/>
    </location>
</feature>
<gene>
    <name evidence="1" type="ORF">M959_05722</name>
</gene>
<name>A0A093BH03_CHAPE</name>
<evidence type="ECO:0000313" key="1">
    <source>
        <dbReference type="EMBL" id="KFU94592.1"/>
    </source>
</evidence>
<keyword evidence="2" id="KW-1185">Reference proteome</keyword>
<reference evidence="2" key="2">
    <citation type="journal article" date="2014" name="Science">
        <title>Comparative genomics reveals insights into avian genome evolution and adaptation.</title>
        <authorList>
            <consortium name="Avian Genome Consortium"/>
            <person name="Zhang G."/>
            <person name="Li C."/>
            <person name="Li Q."/>
            <person name="Li B."/>
            <person name="Larkin D.M."/>
            <person name="Lee C."/>
            <person name="Storz J.F."/>
            <person name="Antunes A."/>
            <person name="Greenwold M.J."/>
            <person name="Meredith R.W."/>
            <person name="Odeen A."/>
            <person name="Cui J."/>
            <person name="Zhou Q."/>
            <person name="Xu L."/>
            <person name="Pan H."/>
            <person name="Wang Z."/>
            <person name="Jin L."/>
            <person name="Zhang P."/>
            <person name="Hu H."/>
            <person name="Yang W."/>
            <person name="Hu J."/>
            <person name="Xiao J."/>
            <person name="Yang Z."/>
            <person name="Liu Y."/>
            <person name="Xie Q."/>
            <person name="Yu H."/>
            <person name="Lian J."/>
            <person name="Wen P."/>
            <person name="Zhang F."/>
            <person name="Li H."/>
            <person name="Zeng Y."/>
            <person name="Xiong Z."/>
            <person name="Liu S."/>
            <person name="Zhou L."/>
            <person name="Huang Z."/>
            <person name="An N."/>
            <person name="Wang J."/>
            <person name="Zheng Q."/>
            <person name="Xiong Y."/>
            <person name="Wang G."/>
            <person name="Wang B."/>
            <person name="Wang J."/>
            <person name="Fan Y."/>
            <person name="da Fonseca R.R."/>
            <person name="Alfaro-Nunez A."/>
            <person name="Schubert M."/>
            <person name="Orlando L."/>
            <person name="Mourier T."/>
            <person name="Howard J.T."/>
            <person name="Ganapathy G."/>
            <person name="Pfenning A."/>
            <person name="Whitney O."/>
            <person name="Rivas M.V."/>
            <person name="Hara E."/>
            <person name="Smith J."/>
            <person name="Farre M."/>
            <person name="Narayan J."/>
            <person name="Slavov G."/>
            <person name="Romanov M.N."/>
            <person name="Borges R."/>
            <person name="Machado J.P."/>
            <person name="Khan I."/>
            <person name="Springer M.S."/>
            <person name="Gatesy J."/>
            <person name="Hoffmann F.G."/>
            <person name="Opazo J.C."/>
            <person name="Hastad O."/>
            <person name="Sawyer R.H."/>
            <person name="Kim H."/>
            <person name="Kim K.W."/>
            <person name="Kim H.J."/>
            <person name="Cho S."/>
            <person name="Li N."/>
            <person name="Huang Y."/>
            <person name="Bruford M.W."/>
            <person name="Zhan X."/>
            <person name="Dixon A."/>
            <person name="Bertelsen M.F."/>
            <person name="Derryberry E."/>
            <person name="Warren W."/>
            <person name="Wilson R.K."/>
            <person name="Li S."/>
            <person name="Ray D.A."/>
            <person name="Green R.E."/>
            <person name="O'Brien S.J."/>
            <person name="Griffin D."/>
            <person name="Johnson W.E."/>
            <person name="Haussler D."/>
            <person name="Ryder O.A."/>
            <person name="Willerslev E."/>
            <person name="Graves G.R."/>
            <person name="Alstrom P."/>
            <person name="Fjeldsa J."/>
            <person name="Mindell D.P."/>
            <person name="Edwards S.V."/>
            <person name="Braun E.L."/>
            <person name="Rahbek C."/>
            <person name="Burt D.W."/>
            <person name="Houde P."/>
            <person name="Zhang Y."/>
            <person name="Yang H."/>
            <person name="Wang J."/>
            <person name="Jarvis E.D."/>
            <person name="Gilbert M.T."/>
            <person name="Wang J."/>
        </authorList>
    </citation>
    <scope>NUCLEOTIDE SEQUENCE [LARGE SCALE GENOMIC DNA]</scope>
</reference>
<dbReference type="EMBL" id="KN127033">
    <property type="protein sequence ID" value="KFU94592.1"/>
    <property type="molecule type" value="Genomic_DNA"/>
</dbReference>
<dbReference type="AlphaFoldDB" id="A0A093BH03"/>
<dbReference type="PANTHER" id="PTHR33426:SF45">
    <property type="entry name" value="IMMUNODEFICIENCY LENTIVIRAL MATRIX N-TERMINAL DOMAIN-CONTAINING PROTEIN-RELATED"/>
    <property type="match status" value="1"/>
</dbReference>